<evidence type="ECO:0000313" key="1">
    <source>
        <dbReference type="EMBL" id="BBX17708.1"/>
    </source>
</evidence>
<dbReference type="InterPro" id="IPR043519">
    <property type="entry name" value="NT_sf"/>
</dbReference>
<dbReference type="PANTHER" id="PTHR47837">
    <property type="entry name" value="GTP PYROPHOSPHOKINASE YJBM"/>
    <property type="match status" value="1"/>
</dbReference>
<keyword evidence="2" id="KW-1185">Reference proteome</keyword>
<organism evidence="1 2">
    <name type="scientific">Mycolicibacterium duvalii</name>
    <dbReference type="NCBI Taxonomy" id="39688"/>
    <lineage>
        <taxon>Bacteria</taxon>
        <taxon>Bacillati</taxon>
        <taxon>Actinomycetota</taxon>
        <taxon>Actinomycetes</taxon>
        <taxon>Mycobacteriales</taxon>
        <taxon>Mycobacteriaceae</taxon>
        <taxon>Mycolicibacterium</taxon>
    </lineage>
</organism>
<dbReference type="KEGG" id="mdu:MDUV_25680"/>
<dbReference type="SUPFAM" id="SSF81301">
    <property type="entry name" value="Nucleotidyltransferase"/>
    <property type="match status" value="1"/>
</dbReference>
<dbReference type="Gene3D" id="3.30.460.10">
    <property type="entry name" value="Beta Polymerase, domain 2"/>
    <property type="match status" value="1"/>
</dbReference>
<name>A0A7I7K295_9MYCO</name>
<dbReference type="SMART" id="SM00954">
    <property type="entry name" value="RelA_SpoT"/>
    <property type="match status" value="1"/>
</dbReference>
<dbReference type="OrthoDB" id="9789634at2"/>
<dbReference type="EMBL" id="AP022563">
    <property type="protein sequence ID" value="BBX17708.1"/>
    <property type="molecule type" value="Genomic_DNA"/>
</dbReference>
<dbReference type="Pfam" id="PF04607">
    <property type="entry name" value="RelA_SpoT"/>
    <property type="match status" value="1"/>
</dbReference>
<protein>
    <submittedName>
        <fullName evidence="1">Uncharacterized protein</fullName>
    </submittedName>
</protein>
<dbReference type="RefSeq" id="WP_098002877.1">
    <property type="nucleotide sequence ID" value="NZ_AP022563.1"/>
</dbReference>
<dbReference type="Proteomes" id="UP000467006">
    <property type="component" value="Chromosome"/>
</dbReference>
<dbReference type="AlphaFoldDB" id="A0A7I7K295"/>
<accession>A0A7I7K295</accession>
<dbReference type="InterPro" id="IPR052366">
    <property type="entry name" value="GTP_Pyrophosphokinase"/>
</dbReference>
<dbReference type="GO" id="GO:0015969">
    <property type="term" value="P:guanosine tetraphosphate metabolic process"/>
    <property type="evidence" value="ECO:0007669"/>
    <property type="project" value="InterPro"/>
</dbReference>
<dbReference type="SMR" id="A0A7I7K295"/>
<dbReference type="CDD" id="cd05399">
    <property type="entry name" value="NT_Rel-Spo_like"/>
    <property type="match status" value="1"/>
</dbReference>
<proteinExistence type="predicted"/>
<dbReference type="InterPro" id="IPR007685">
    <property type="entry name" value="RelA_SpoT"/>
</dbReference>
<reference evidence="1 2" key="1">
    <citation type="journal article" date="2019" name="Emerg. Microbes Infect.">
        <title>Comprehensive subspecies identification of 175 nontuberculous mycobacteria species based on 7547 genomic profiles.</title>
        <authorList>
            <person name="Matsumoto Y."/>
            <person name="Kinjo T."/>
            <person name="Motooka D."/>
            <person name="Nabeya D."/>
            <person name="Jung N."/>
            <person name="Uechi K."/>
            <person name="Horii T."/>
            <person name="Iida T."/>
            <person name="Fujita J."/>
            <person name="Nakamura S."/>
        </authorList>
    </citation>
    <scope>NUCLEOTIDE SEQUENCE [LARGE SCALE GENOMIC DNA]</scope>
    <source>
        <strain evidence="1 2">JCM 6396</strain>
    </source>
</reference>
<dbReference type="PANTHER" id="PTHR47837:SF1">
    <property type="entry name" value="GTP PYROPHOSPHOKINASE YJBM"/>
    <property type="match status" value="1"/>
</dbReference>
<evidence type="ECO:0000313" key="2">
    <source>
        <dbReference type="Proteomes" id="UP000467006"/>
    </source>
</evidence>
<gene>
    <name evidence="1" type="ORF">MDUV_25680</name>
</gene>
<sequence>MDLEQRPSWSKGDLRRLGEALVIDRAATPDDCPSYGEVMLWHNELATEAAIRIATELWAATPPNQLSITARAKTVDTLVQKLQRQTTLKLGQVQDLAGVRVDADMVLTHQTELAEHIAEHFGAARSRIKDMRETPHSGYRAVHVWLALPAGRVEVQIRTLAQSEWANAYEDFAELLGRGIRYGERHENADVRLVVDKMHRVSEIIALREKVIDAAWEAERAIEELAAEAALDPMDSLVNENGLNTAQVVGLGRAQLAELSETLLKVRSQIELFVQILRELRRDLQEEEEV</sequence>